<geneLocation type="plasmid" evidence="1">
    <name>p4</name>
</geneLocation>
<dbReference type="InterPro" id="IPR012337">
    <property type="entry name" value="RNaseH-like_sf"/>
</dbReference>
<dbReference type="Gene3D" id="3.30.420.10">
    <property type="entry name" value="Ribonuclease H-like superfamily/Ribonuclease H"/>
    <property type="match status" value="1"/>
</dbReference>
<accession>A0AAU7M0J5</accession>
<sequence>MLVFLDTEFTNFVRPDLISIALVAEDGREFYAERTDYHRDACSSFVRETVLTLLDRVPGALCSRAELTLRLRDWFETLPEPATIIYDFEGDWLLLADAYFGRYHRQPPANVGDKLHLDGYAITHPVFERAQNHLYTQDWPPHHALADARALMAGYRAWHKFMQPIWSIQ</sequence>
<keyword evidence="1" id="KW-0614">Plasmid</keyword>
<name>A0AAU7M0J5_9BURK</name>
<protein>
    <submittedName>
        <fullName evidence="1">Uncharacterized protein</fullName>
    </submittedName>
</protein>
<proteinExistence type="predicted"/>
<dbReference type="EMBL" id="CP157679">
    <property type="protein sequence ID" value="XBP73265.1"/>
    <property type="molecule type" value="Genomic_DNA"/>
</dbReference>
<dbReference type="GO" id="GO:0003676">
    <property type="term" value="F:nucleic acid binding"/>
    <property type="evidence" value="ECO:0007669"/>
    <property type="project" value="InterPro"/>
</dbReference>
<dbReference type="AlphaFoldDB" id="A0AAU7M0J5"/>
<organism evidence="1">
    <name type="scientific">Polaromonas hydrogenivorans</name>
    <dbReference type="NCBI Taxonomy" id="335476"/>
    <lineage>
        <taxon>Bacteria</taxon>
        <taxon>Pseudomonadati</taxon>
        <taxon>Pseudomonadota</taxon>
        <taxon>Betaproteobacteria</taxon>
        <taxon>Burkholderiales</taxon>
        <taxon>Comamonadaceae</taxon>
        <taxon>Polaromonas</taxon>
    </lineage>
</organism>
<reference evidence="1" key="1">
    <citation type="submission" date="2024-05" db="EMBL/GenBank/DDBJ databases">
        <authorList>
            <person name="Bunk B."/>
            <person name="Swiderski J."/>
            <person name="Sproer C."/>
            <person name="Thiel V."/>
        </authorList>
    </citation>
    <scope>NUCLEOTIDE SEQUENCE</scope>
    <source>
        <strain evidence="1">DSM 17735</strain>
        <plasmid evidence="1">p4</plasmid>
    </source>
</reference>
<dbReference type="SUPFAM" id="SSF53098">
    <property type="entry name" value="Ribonuclease H-like"/>
    <property type="match status" value="1"/>
</dbReference>
<gene>
    <name evidence="1" type="ORF">ABLV49_25465</name>
</gene>
<evidence type="ECO:0000313" key="1">
    <source>
        <dbReference type="EMBL" id="XBP73265.1"/>
    </source>
</evidence>
<dbReference type="InterPro" id="IPR036397">
    <property type="entry name" value="RNaseH_sf"/>
</dbReference>